<name>A0A4Y2CFE2_ARAVE</name>
<feature type="compositionally biased region" description="Polar residues" evidence="1">
    <location>
        <begin position="120"/>
        <end position="132"/>
    </location>
</feature>
<feature type="region of interest" description="Disordered" evidence="1">
    <location>
        <begin position="120"/>
        <end position="144"/>
    </location>
</feature>
<dbReference type="EMBL" id="BGPR01000185">
    <property type="protein sequence ID" value="GBM02939.1"/>
    <property type="molecule type" value="Genomic_DNA"/>
</dbReference>
<evidence type="ECO:0000256" key="1">
    <source>
        <dbReference type="SAM" id="MobiDB-lite"/>
    </source>
</evidence>
<protein>
    <recommendedName>
        <fullName evidence="4">Reverse transcriptase domain-containing protein</fullName>
    </recommendedName>
</protein>
<evidence type="ECO:0000313" key="3">
    <source>
        <dbReference type="Proteomes" id="UP000499080"/>
    </source>
</evidence>
<evidence type="ECO:0000313" key="2">
    <source>
        <dbReference type="EMBL" id="GBM02939.1"/>
    </source>
</evidence>
<organism evidence="2 3">
    <name type="scientific">Araneus ventricosus</name>
    <name type="common">Orbweaver spider</name>
    <name type="synonym">Epeira ventricosa</name>
    <dbReference type="NCBI Taxonomy" id="182803"/>
    <lineage>
        <taxon>Eukaryota</taxon>
        <taxon>Metazoa</taxon>
        <taxon>Ecdysozoa</taxon>
        <taxon>Arthropoda</taxon>
        <taxon>Chelicerata</taxon>
        <taxon>Arachnida</taxon>
        <taxon>Araneae</taxon>
        <taxon>Araneomorphae</taxon>
        <taxon>Entelegynae</taxon>
        <taxon>Araneoidea</taxon>
        <taxon>Araneidae</taxon>
        <taxon>Araneus</taxon>
    </lineage>
</organism>
<dbReference type="OrthoDB" id="416454at2759"/>
<dbReference type="AlphaFoldDB" id="A0A4Y2CFE2"/>
<reference evidence="2 3" key="1">
    <citation type="journal article" date="2019" name="Sci. Rep.">
        <title>Orb-weaving spider Araneus ventricosus genome elucidates the spidroin gene catalogue.</title>
        <authorList>
            <person name="Kono N."/>
            <person name="Nakamura H."/>
            <person name="Ohtoshi R."/>
            <person name="Moran D.A.P."/>
            <person name="Shinohara A."/>
            <person name="Yoshida Y."/>
            <person name="Fujiwara M."/>
            <person name="Mori M."/>
            <person name="Tomita M."/>
            <person name="Arakawa K."/>
        </authorList>
    </citation>
    <scope>NUCLEOTIDE SEQUENCE [LARGE SCALE GENOMIC DNA]</scope>
</reference>
<sequence length="144" mass="16725">MAHLNADFITIFNSDNFLRSYAGHSRVIRSTPFGERRSETRRQWQNLMRIRTVLSKCLDFHLADDTAIMSSGASNKIMEDLNSYLDQLGKWMIGWKIKINTDKFSHYTFHGVELLPSHKTLPQSNPLQQRHQVSGGYPRQPNDF</sequence>
<gene>
    <name evidence="2" type="ORF">AVEN_269856_1</name>
</gene>
<keyword evidence="3" id="KW-1185">Reference proteome</keyword>
<accession>A0A4Y2CFE2</accession>
<comment type="caution">
    <text evidence="2">The sequence shown here is derived from an EMBL/GenBank/DDBJ whole genome shotgun (WGS) entry which is preliminary data.</text>
</comment>
<dbReference type="Proteomes" id="UP000499080">
    <property type="component" value="Unassembled WGS sequence"/>
</dbReference>
<proteinExistence type="predicted"/>
<evidence type="ECO:0008006" key="4">
    <source>
        <dbReference type="Google" id="ProtNLM"/>
    </source>
</evidence>